<organism evidence="2 3">
    <name type="scientific">Mesocestoides corti</name>
    <name type="common">Flatworm</name>
    <dbReference type="NCBI Taxonomy" id="53468"/>
    <lineage>
        <taxon>Eukaryota</taxon>
        <taxon>Metazoa</taxon>
        <taxon>Spiralia</taxon>
        <taxon>Lophotrochozoa</taxon>
        <taxon>Platyhelminthes</taxon>
        <taxon>Cestoda</taxon>
        <taxon>Eucestoda</taxon>
        <taxon>Cyclophyllidea</taxon>
        <taxon>Mesocestoididae</taxon>
        <taxon>Mesocestoides</taxon>
    </lineage>
</organism>
<dbReference type="Proteomes" id="UP000267029">
    <property type="component" value="Unassembled WGS sequence"/>
</dbReference>
<dbReference type="AlphaFoldDB" id="A0A0R3UIH4"/>
<dbReference type="STRING" id="53468.A0A0R3UIH4"/>
<evidence type="ECO:0000313" key="4">
    <source>
        <dbReference type="WBParaSite" id="MCU_003448-RC"/>
    </source>
</evidence>
<feature type="compositionally biased region" description="Basic and acidic residues" evidence="1">
    <location>
        <begin position="246"/>
        <end position="257"/>
    </location>
</feature>
<feature type="compositionally biased region" description="Basic and acidic residues" evidence="1">
    <location>
        <begin position="159"/>
        <end position="170"/>
    </location>
</feature>
<evidence type="ECO:0000256" key="1">
    <source>
        <dbReference type="SAM" id="MobiDB-lite"/>
    </source>
</evidence>
<name>A0A0R3UIH4_MESCO</name>
<evidence type="ECO:0000313" key="2">
    <source>
        <dbReference type="EMBL" id="VDD81224.1"/>
    </source>
</evidence>
<feature type="compositionally biased region" description="Acidic residues" evidence="1">
    <location>
        <begin position="207"/>
        <end position="227"/>
    </location>
</feature>
<evidence type="ECO:0000313" key="3">
    <source>
        <dbReference type="Proteomes" id="UP000267029"/>
    </source>
</evidence>
<gene>
    <name evidence="2" type="ORF">MCOS_LOCUS7227</name>
</gene>
<dbReference type="OrthoDB" id="6255506at2759"/>
<feature type="compositionally biased region" description="Acidic residues" evidence="1">
    <location>
        <begin position="258"/>
        <end position="279"/>
    </location>
</feature>
<feature type="region of interest" description="Disordered" evidence="1">
    <location>
        <begin position="192"/>
        <end position="286"/>
    </location>
</feature>
<sequence length="304" mass="34906">MSEAPSVLLRVKRPLTETPVECFSAIPTKRLRCQKADYNIPASFRYLGSTSALTDTTRFSTEDLHNYAPLGKTKLFLSSNSTAHVVDPETSRAVPCKVRFSKAAKRKADDSEEVASRTSPSSSPRPPSPKSLRVIDILYEPHPESPSPTLHRATGGRSRSNDKDEKEDVLVDKIHNGRDFIYDVYAPVTRLDDENEDGLEPPFEGIYEGDSDEFDERYFCDDEDSDSNSESNWRNDYPDEEDDDFMDKRLITRFRGDYDDDTDEEKDDDDEDDDDESELDEYRYSSDVCEEIYEFERLGMNYRP</sequence>
<dbReference type="EMBL" id="UXSR01005340">
    <property type="protein sequence ID" value="VDD81224.1"/>
    <property type="molecule type" value="Genomic_DNA"/>
</dbReference>
<accession>A0A0R3UIH4</accession>
<reference evidence="4" key="2">
    <citation type="submission" date="2019-11" db="UniProtKB">
        <authorList>
            <consortium name="WormBaseParasite"/>
        </authorList>
    </citation>
    <scope>IDENTIFICATION</scope>
</reference>
<reference evidence="2 3" key="1">
    <citation type="submission" date="2018-10" db="EMBL/GenBank/DDBJ databases">
        <authorList>
            <consortium name="Pathogen Informatics"/>
        </authorList>
    </citation>
    <scope>NUCLEOTIDE SEQUENCE [LARGE SCALE GENOMIC DNA]</scope>
</reference>
<feature type="region of interest" description="Disordered" evidence="1">
    <location>
        <begin position="105"/>
        <end position="170"/>
    </location>
</feature>
<protein>
    <submittedName>
        <fullName evidence="4">RNA polymerase II nuclear localization protein SLC7A6OS</fullName>
    </submittedName>
</protein>
<keyword evidence="3" id="KW-1185">Reference proteome</keyword>
<dbReference type="WBParaSite" id="MCU_003448-RC">
    <property type="protein sequence ID" value="MCU_003448-RC"/>
    <property type="gene ID" value="MCU_003448"/>
</dbReference>
<proteinExistence type="predicted"/>